<dbReference type="Proteomes" id="UP000078540">
    <property type="component" value="Unassembled WGS sequence"/>
</dbReference>
<protein>
    <submittedName>
        <fullName evidence="2">Uncharacterized protein</fullName>
    </submittedName>
</protein>
<proteinExistence type="predicted"/>
<evidence type="ECO:0000256" key="1">
    <source>
        <dbReference type="SAM" id="Coils"/>
    </source>
</evidence>
<accession>A0A151I419</accession>
<reference evidence="2 3" key="1">
    <citation type="submission" date="2015-09" db="EMBL/GenBank/DDBJ databases">
        <title>Atta colombica WGS genome.</title>
        <authorList>
            <person name="Nygaard S."/>
            <person name="Hu H."/>
            <person name="Boomsma J."/>
            <person name="Zhang G."/>
        </authorList>
    </citation>
    <scope>NUCLEOTIDE SEQUENCE [LARGE SCALE GENOMIC DNA]</scope>
    <source>
        <strain evidence="2">Treedump-2</strain>
        <tissue evidence="2">Whole body</tissue>
    </source>
</reference>
<evidence type="ECO:0000313" key="3">
    <source>
        <dbReference type="Proteomes" id="UP000078540"/>
    </source>
</evidence>
<evidence type="ECO:0000313" key="2">
    <source>
        <dbReference type="EMBL" id="KYM82848.1"/>
    </source>
</evidence>
<keyword evidence="1" id="KW-0175">Coiled coil</keyword>
<sequence>MAKILGSLLEKCNVLVTARDIVESANQMLDKLKKRLIKEEARKHVTDEVTSALHKSKIKQDMTESNRKEDRVFKEDQYIRLMCKEKLISDSMIDVKITENFCDVNTTDVLDKLKECVASLKTISETY</sequence>
<keyword evidence="3" id="KW-1185">Reference proteome</keyword>
<organism evidence="2 3">
    <name type="scientific">Atta colombica</name>
    <dbReference type="NCBI Taxonomy" id="520822"/>
    <lineage>
        <taxon>Eukaryota</taxon>
        <taxon>Metazoa</taxon>
        <taxon>Ecdysozoa</taxon>
        <taxon>Arthropoda</taxon>
        <taxon>Hexapoda</taxon>
        <taxon>Insecta</taxon>
        <taxon>Pterygota</taxon>
        <taxon>Neoptera</taxon>
        <taxon>Endopterygota</taxon>
        <taxon>Hymenoptera</taxon>
        <taxon>Apocrita</taxon>
        <taxon>Aculeata</taxon>
        <taxon>Formicoidea</taxon>
        <taxon>Formicidae</taxon>
        <taxon>Myrmicinae</taxon>
        <taxon>Atta</taxon>
    </lineage>
</organism>
<gene>
    <name evidence="2" type="ORF">ALC53_06694</name>
</gene>
<feature type="coiled-coil region" evidence="1">
    <location>
        <begin position="15"/>
        <end position="42"/>
    </location>
</feature>
<dbReference type="AlphaFoldDB" id="A0A151I419"/>
<name>A0A151I419_9HYME</name>
<dbReference type="EMBL" id="KQ976506">
    <property type="protein sequence ID" value="KYM82848.1"/>
    <property type="molecule type" value="Genomic_DNA"/>
</dbReference>